<name>A0A9D4C599_DREPO</name>
<reference evidence="1" key="2">
    <citation type="submission" date="2020-11" db="EMBL/GenBank/DDBJ databases">
        <authorList>
            <person name="McCartney M.A."/>
            <person name="Auch B."/>
            <person name="Kono T."/>
            <person name="Mallez S."/>
            <person name="Becker A."/>
            <person name="Gohl D.M."/>
            <person name="Silverstein K.A.T."/>
            <person name="Koren S."/>
            <person name="Bechman K.B."/>
            <person name="Herman A."/>
            <person name="Abrahante J.E."/>
            <person name="Garbe J."/>
        </authorList>
    </citation>
    <scope>NUCLEOTIDE SEQUENCE</scope>
    <source>
        <strain evidence="1">Duluth1</strain>
        <tissue evidence="1">Whole animal</tissue>
    </source>
</reference>
<gene>
    <name evidence="1" type="ORF">DPMN_060113</name>
</gene>
<keyword evidence="2" id="KW-1185">Reference proteome</keyword>
<evidence type="ECO:0000313" key="2">
    <source>
        <dbReference type="Proteomes" id="UP000828390"/>
    </source>
</evidence>
<comment type="caution">
    <text evidence="1">The sequence shown here is derived from an EMBL/GenBank/DDBJ whole genome shotgun (WGS) entry which is preliminary data.</text>
</comment>
<proteinExistence type="predicted"/>
<dbReference type="Proteomes" id="UP000828390">
    <property type="component" value="Unassembled WGS sequence"/>
</dbReference>
<evidence type="ECO:0000313" key="1">
    <source>
        <dbReference type="EMBL" id="KAH3717330.1"/>
    </source>
</evidence>
<sequence>MDDPVCVLNNIWCKTKRGATHVSLEFAQGGARLAESVLDGAQTALKAAQVVVDKSRVILDGAGTALTIIEKGIEHIRYVNEKVINGLEAVEYLINYGVDLAGLIMEAVSENVIDVRDCGVIDFAYSKDIMESGIEIFYEVNVRGRGYKRVSRRLRLCDMFTPTKCTDIGEIEHVH</sequence>
<organism evidence="1 2">
    <name type="scientific">Dreissena polymorpha</name>
    <name type="common">Zebra mussel</name>
    <name type="synonym">Mytilus polymorpha</name>
    <dbReference type="NCBI Taxonomy" id="45954"/>
    <lineage>
        <taxon>Eukaryota</taxon>
        <taxon>Metazoa</taxon>
        <taxon>Spiralia</taxon>
        <taxon>Lophotrochozoa</taxon>
        <taxon>Mollusca</taxon>
        <taxon>Bivalvia</taxon>
        <taxon>Autobranchia</taxon>
        <taxon>Heteroconchia</taxon>
        <taxon>Euheterodonta</taxon>
        <taxon>Imparidentia</taxon>
        <taxon>Neoheterodontei</taxon>
        <taxon>Myida</taxon>
        <taxon>Dreissenoidea</taxon>
        <taxon>Dreissenidae</taxon>
        <taxon>Dreissena</taxon>
    </lineage>
</organism>
<reference evidence="1" key="1">
    <citation type="journal article" date="2019" name="bioRxiv">
        <title>The Genome of the Zebra Mussel, Dreissena polymorpha: A Resource for Invasive Species Research.</title>
        <authorList>
            <person name="McCartney M.A."/>
            <person name="Auch B."/>
            <person name="Kono T."/>
            <person name="Mallez S."/>
            <person name="Zhang Y."/>
            <person name="Obille A."/>
            <person name="Becker A."/>
            <person name="Abrahante J.E."/>
            <person name="Garbe J."/>
            <person name="Badalamenti J.P."/>
            <person name="Herman A."/>
            <person name="Mangelson H."/>
            <person name="Liachko I."/>
            <person name="Sullivan S."/>
            <person name="Sone E.D."/>
            <person name="Koren S."/>
            <person name="Silverstein K.A.T."/>
            <person name="Beckman K.B."/>
            <person name="Gohl D.M."/>
        </authorList>
    </citation>
    <scope>NUCLEOTIDE SEQUENCE</scope>
    <source>
        <strain evidence="1">Duluth1</strain>
        <tissue evidence="1">Whole animal</tissue>
    </source>
</reference>
<accession>A0A9D4C599</accession>
<dbReference type="EMBL" id="JAIWYP010000013">
    <property type="protein sequence ID" value="KAH3717330.1"/>
    <property type="molecule type" value="Genomic_DNA"/>
</dbReference>
<dbReference type="AlphaFoldDB" id="A0A9D4C599"/>
<protein>
    <submittedName>
        <fullName evidence="1">Uncharacterized protein</fullName>
    </submittedName>
</protein>